<evidence type="ECO:0000256" key="1">
    <source>
        <dbReference type="SAM" id="Phobius"/>
    </source>
</evidence>
<dbReference type="Proteomes" id="UP001208567">
    <property type="component" value="Unassembled WGS sequence"/>
</dbReference>
<accession>A0ABQ5NA77</accession>
<protein>
    <recommendedName>
        <fullName evidence="4">DUF3784 domain-containing protein</fullName>
    </recommendedName>
</protein>
<dbReference type="EMBL" id="BRXR01000001">
    <property type="protein sequence ID" value="GLC32120.1"/>
    <property type="molecule type" value="Genomic_DNA"/>
</dbReference>
<organism evidence="2 3">
    <name type="scientific">Clostridium omnivorum</name>
    <dbReference type="NCBI Taxonomy" id="1604902"/>
    <lineage>
        <taxon>Bacteria</taxon>
        <taxon>Bacillati</taxon>
        <taxon>Bacillota</taxon>
        <taxon>Clostridia</taxon>
        <taxon>Eubacteriales</taxon>
        <taxon>Clostridiaceae</taxon>
        <taxon>Clostridium</taxon>
    </lineage>
</organism>
<keyword evidence="3" id="KW-1185">Reference proteome</keyword>
<evidence type="ECO:0000313" key="3">
    <source>
        <dbReference type="Proteomes" id="UP001208567"/>
    </source>
</evidence>
<comment type="caution">
    <text evidence="2">The sequence shown here is derived from an EMBL/GenBank/DDBJ whole genome shotgun (WGS) entry which is preliminary data.</text>
</comment>
<proteinExistence type="predicted"/>
<evidence type="ECO:0008006" key="4">
    <source>
        <dbReference type="Google" id="ProtNLM"/>
    </source>
</evidence>
<keyword evidence="1" id="KW-0812">Transmembrane</keyword>
<feature type="transmembrane region" description="Helical" evidence="1">
    <location>
        <begin position="86"/>
        <end position="108"/>
    </location>
</feature>
<gene>
    <name evidence="2" type="ORF">bsdE14_35300</name>
</gene>
<name>A0ABQ5NA77_9CLOT</name>
<feature type="transmembrane region" description="Helical" evidence="1">
    <location>
        <begin position="62"/>
        <end position="80"/>
    </location>
</feature>
<dbReference type="RefSeq" id="WP_264851429.1">
    <property type="nucleotide sequence ID" value="NZ_BRXR01000001.1"/>
</dbReference>
<feature type="transmembrane region" description="Helical" evidence="1">
    <location>
        <begin position="6"/>
        <end position="26"/>
    </location>
</feature>
<sequence length="115" mass="13191">MTITSLSLSYYFLGVSIIALAFLFYFKTLVIKTSKENESRDKIIGNMKDPDAWRSRNNKMSYVSLFWTIVSLAAFIYLKFFMASRLISIIYLIVYLFAVALSLILFGIGRKKATS</sequence>
<keyword evidence="1" id="KW-0472">Membrane</keyword>
<reference evidence="2 3" key="1">
    <citation type="journal article" date="2024" name="Int. J. Syst. Evol. Microbiol.">
        <title>Clostridium omnivorum sp. nov., isolated from anoxic soil under the treatment of reductive soil disinfestation.</title>
        <authorList>
            <person name="Ueki A."/>
            <person name="Tonouchi A."/>
            <person name="Kaku N."/>
            <person name="Honma S."/>
            <person name="Ueki K."/>
        </authorList>
    </citation>
    <scope>NUCLEOTIDE SEQUENCE [LARGE SCALE GENOMIC DNA]</scope>
    <source>
        <strain evidence="2 3">E14</strain>
    </source>
</reference>
<keyword evidence="1" id="KW-1133">Transmembrane helix</keyword>
<evidence type="ECO:0000313" key="2">
    <source>
        <dbReference type="EMBL" id="GLC32120.1"/>
    </source>
</evidence>